<reference evidence="4" key="1">
    <citation type="submission" date="2017-10" db="EMBL/GenBank/DDBJ databases">
        <title>Rapid genome shrinkage in a self-fertile nematode reveals novel sperm competition proteins.</title>
        <authorList>
            <person name="Yin D."/>
            <person name="Schwarz E.M."/>
            <person name="Thomas C.G."/>
            <person name="Felde R.L."/>
            <person name="Korf I.F."/>
            <person name="Cutter A.D."/>
            <person name="Schartner C.M."/>
            <person name="Ralston E.J."/>
            <person name="Meyer B.J."/>
            <person name="Haag E.S."/>
        </authorList>
    </citation>
    <scope>NUCLEOTIDE SEQUENCE [LARGE SCALE GENOMIC DNA]</scope>
    <source>
        <strain evidence="4">JU1422</strain>
    </source>
</reference>
<feature type="domain" description="T20D4.11-like" evidence="2">
    <location>
        <begin position="38"/>
        <end position="174"/>
    </location>
</feature>
<dbReference type="PANTHER" id="PTHR21453:SF28">
    <property type="entry name" value="DUF19 DOMAIN-CONTAINING PROTEIN-RELATED"/>
    <property type="match status" value="1"/>
</dbReference>
<sequence length="191" mass="22253">MTSLKFILVLTIIVLAHVLAHGQEVQESKKNCGAFQLMKEDMRCVFKQVSFTKDLLMWAWFDFKQVDKFRQACTSLQECYASLECRKNDKTYVEVAANMQGTCDGLLYLSTDFVECKKKIDSLEDNCEVGDECETIFGKNNCQKPRIIKQCGREEWEKFREAVINVRKSSIPKCNFDQYRDQSRSFFVNID</sequence>
<dbReference type="InterPro" id="IPR002542">
    <property type="entry name" value="T20D4.11-like_dom"/>
</dbReference>
<evidence type="ECO:0000259" key="2">
    <source>
        <dbReference type="Pfam" id="PF01579"/>
    </source>
</evidence>
<dbReference type="PIRSF" id="PIRSF015697">
    <property type="entry name" value="UCP015697"/>
    <property type="match status" value="1"/>
</dbReference>
<dbReference type="OrthoDB" id="5796276at2759"/>
<evidence type="ECO:0000313" key="4">
    <source>
        <dbReference type="Proteomes" id="UP000230233"/>
    </source>
</evidence>
<evidence type="ECO:0000313" key="3">
    <source>
        <dbReference type="EMBL" id="PIC23013.1"/>
    </source>
</evidence>
<dbReference type="Proteomes" id="UP000230233">
    <property type="component" value="Chromosome V"/>
</dbReference>
<dbReference type="PANTHER" id="PTHR21453">
    <property type="entry name" value="DUF19 DOMAIN-CONTAINING PROTEIN-RELATED-RELATED"/>
    <property type="match status" value="1"/>
</dbReference>
<comment type="caution">
    <text evidence="3">The sequence shown here is derived from an EMBL/GenBank/DDBJ whole genome shotgun (WGS) entry which is preliminary data.</text>
</comment>
<feature type="signal peptide" evidence="1">
    <location>
        <begin position="1"/>
        <end position="22"/>
    </location>
</feature>
<dbReference type="EMBL" id="PDUG01000005">
    <property type="protein sequence ID" value="PIC23013.1"/>
    <property type="molecule type" value="Genomic_DNA"/>
</dbReference>
<evidence type="ECO:0000256" key="1">
    <source>
        <dbReference type="SAM" id="SignalP"/>
    </source>
</evidence>
<dbReference type="InterPro" id="IPR016638">
    <property type="entry name" value="UPF0376"/>
</dbReference>
<dbReference type="Pfam" id="PF01579">
    <property type="entry name" value="DUF19"/>
    <property type="match status" value="1"/>
</dbReference>
<protein>
    <recommendedName>
        <fullName evidence="2">T20D4.11-like domain-containing protein</fullName>
    </recommendedName>
</protein>
<organism evidence="3 4">
    <name type="scientific">Caenorhabditis nigoni</name>
    <dbReference type="NCBI Taxonomy" id="1611254"/>
    <lineage>
        <taxon>Eukaryota</taxon>
        <taxon>Metazoa</taxon>
        <taxon>Ecdysozoa</taxon>
        <taxon>Nematoda</taxon>
        <taxon>Chromadorea</taxon>
        <taxon>Rhabditida</taxon>
        <taxon>Rhabditina</taxon>
        <taxon>Rhabditomorpha</taxon>
        <taxon>Rhabditoidea</taxon>
        <taxon>Rhabditidae</taxon>
        <taxon>Peloderinae</taxon>
        <taxon>Caenorhabditis</taxon>
    </lineage>
</organism>
<gene>
    <name evidence="3" type="primary">Cnig_chr_V.g16859</name>
    <name evidence="3" type="ORF">B9Z55_016859</name>
</gene>
<keyword evidence="4" id="KW-1185">Reference proteome</keyword>
<accession>A0A2G5T759</accession>
<proteinExistence type="predicted"/>
<dbReference type="AlphaFoldDB" id="A0A2G5T759"/>
<feature type="chain" id="PRO_5013915721" description="T20D4.11-like domain-containing protein" evidence="1">
    <location>
        <begin position="23"/>
        <end position="191"/>
    </location>
</feature>
<name>A0A2G5T759_9PELO</name>
<keyword evidence="1" id="KW-0732">Signal</keyword>